<comment type="caution">
    <text evidence="4">The sequence shown here is derived from an EMBL/GenBank/DDBJ whole genome shotgun (WGS) entry which is preliminary data.</text>
</comment>
<dbReference type="GO" id="GO:0005737">
    <property type="term" value="C:cytoplasm"/>
    <property type="evidence" value="ECO:0007669"/>
    <property type="project" value="TreeGrafter"/>
</dbReference>
<dbReference type="AlphaFoldDB" id="A0A401RQC8"/>
<feature type="compositionally biased region" description="Acidic residues" evidence="3">
    <location>
        <begin position="90"/>
        <end position="101"/>
    </location>
</feature>
<dbReference type="EMBL" id="BEZZ01001758">
    <property type="protein sequence ID" value="GCC20407.1"/>
    <property type="molecule type" value="Genomic_DNA"/>
</dbReference>
<evidence type="ECO:0000313" key="5">
    <source>
        <dbReference type="Proteomes" id="UP000287033"/>
    </source>
</evidence>
<accession>A0A401RQC8</accession>
<keyword evidence="5" id="KW-1185">Reference proteome</keyword>
<feature type="compositionally biased region" description="Polar residues" evidence="3">
    <location>
        <begin position="104"/>
        <end position="122"/>
    </location>
</feature>
<dbReference type="InterPro" id="IPR008466">
    <property type="entry name" value="PPP1R1A/B/C"/>
</dbReference>
<feature type="region of interest" description="Disordered" evidence="3">
    <location>
        <begin position="1"/>
        <end position="25"/>
    </location>
</feature>
<dbReference type="OMA" id="AWGTEDK"/>
<dbReference type="Proteomes" id="UP000287033">
    <property type="component" value="Unassembled WGS sequence"/>
</dbReference>
<feature type="region of interest" description="Disordered" evidence="3">
    <location>
        <begin position="64"/>
        <end position="128"/>
    </location>
</feature>
<dbReference type="Pfam" id="PF05395">
    <property type="entry name" value="DARPP-32"/>
    <property type="match status" value="1"/>
</dbReference>
<evidence type="ECO:0000256" key="1">
    <source>
        <dbReference type="ARBA" id="ARBA00007775"/>
    </source>
</evidence>
<dbReference type="PANTHER" id="PTHR15417">
    <property type="entry name" value="PROTEIN PHOSPHATASE INHIBITOR AND DOPAMINE- AND CAMP-REGULATED NEURONAL PHOSPHOPROTEIN"/>
    <property type="match status" value="1"/>
</dbReference>
<reference evidence="4 5" key="1">
    <citation type="journal article" date="2018" name="Nat. Ecol. Evol.">
        <title>Shark genomes provide insights into elasmobranch evolution and the origin of vertebrates.</title>
        <authorList>
            <person name="Hara Y"/>
            <person name="Yamaguchi K"/>
            <person name="Onimaru K"/>
            <person name="Kadota M"/>
            <person name="Koyanagi M"/>
            <person name="Keeley SD"/>
            <person name="Tatsumi K"/>
            <person name="Tanaka K"/>
            <person name="Motone F"/>
            <person name="Kageyama Y"/>
            <person name="Nozu R"/>
            <person name="Adachi N"/>
            <person name="Nishimura O"/>
            <person name="Nakagawa R"/>
            <person name="Tanegashima C"/>
            <person name="Kiyatake I"/>
            <person name="Matsumoto R"/>
            <person name="Murakumo K"/>
            <person name="Nishida K"/>
            <person name="Terakita A"/>
            <person name="Kuratani S"/>
            <person name="Sato K"/>
            <person name="Hyodo S Kuraku.S."/>
        </authorList>
    </citation>
    <scope>NUCLEOTIDE SEQUENCE [LARGE SCALE GENOMIC DNA]</scope>
</reference>
<feature type="compositionally biased region" description="Basic and acidic residues" evidence="3">
    <location>
        <begin position="1"/>
        <end position="11"/>
    </location>
</feature>
<gene>
    <name evidence="4" type="ORF">chiPu_0018967</name>
</gene>
<keyword evidence="2" id="KW-0650">Protein phosphatase inhibitor</keyword>
<comment type="similarity">
    <text evidence="1">Belongs to the protein phosphatase inhibitor 1 family.</text>
</comment>
<evidence type="ECO:0000256" key="3">
    <source>
        <dbReference type="SAM" id="MobiDB-lite"/>
    </source>
</evidence>
<evidence type="ECO:0008006" key="6">
    <source>
        <dbReference type="Google" id="ProtNLM"/>
    </source>
</evidence>
<proteinExistence type="inferred from homology"/>
<evidence type="ECO:0000256" key="2">
    <source>
        <dbReference type="ARBA" id="ARBA00023272"/>
    </source>
</evidence>
<dbReference type="OrthoDB" id="9940275at2759"/>
<dbReference type="GO" id="GO:0004864">
    <property type="term" value="F:protein phosphatase inhibitor activity"/>
    <property type="evidence" value="ECO:0007669"/>
    <property type="project" value="UniProtKB-KW"/>
</dbReference>
<sequence length="128" mass="14348">MSRTADLKMDSDSQSIKFEEPTLDLGLDPQMAEQIRRRRPTPAILMIPHQQFSAISDEKTTVCQVQPSKVSSHKEKRRSFPISDTMTEIQESEPGNDEPDSESCRGNQSAECSHGENSLSLQRKQDAA</sequence>
<name>A0A401RQC8_CHIPU</name>
<dbReference type="GO" id="GO:0035556">
    <property type="term" value="P:intracellular signal transduction"/>
    <property type="evidence" value="ECO:0007669"/>
    <property type="project" value="TreeGrafter"/>
</dbReference>
<protein>
    <recommendedName>
        <fullName evidence="6">Protein phosphatase 1 regulatory subunit 1B</fullName>
    </recommendedName>
</protein>
<organism evidence="4 5">
    <name type="scientific">Chiloscyllium punctatum</name>
    <name type="common">Brownbanded bambooshark</name>
    <name type="synonym">Hemiscyllium punctatum</name>
    <dbReference type="NCBI Taxonomy" id="137246"/>
    <lineage>
        <taxon>Eukaryota</taxon>
        <taxon>Metazoa</taxon>
        <taxon>Chordata</taxon>
        <taxon>Craniata</taxon>
        <taxon>Vertebrata</taxon>
        <taxon>Chondrichthyes</taxon>
        <taxon>Elasmobranchii</taxon>
        <taxon>Galeomorphii</taxon>
        <taxon>Galeoidea</taxon>
        <taxon>Orectolobiformes</taxon>
        <taxon>Hemiscylliidae</taxon>
        <taxon>Chiloscyllium</taxon>
    </lineage>
</organism>
<evidence type="ECO:0000313" key="4">
    <source>
        <dbReference type="EMBL" id="GCC20407.1"/>
    </source>
</evidence>